<dbReference type="RefSeq" id="WP_115929661.1">
    <property type="nucleotide sequence ID" value="NZ_QNVV01000020.1"/>
</dbReference>
<feature type="transmembrane region" description="Helical" evidence="1">
    <location>
        <begin position="43"/>
        <end position="62"/>
    </location>
</feature>
<evidence type="ECO:0000259" key="2">
    <source>
        <dbReference type="Pfam" id="PF02517"/>
    </source>
</evidence>
<keyword evidence="4" id="KW-1185">Reference proteome</keyword>
<dbReference type="Proteomes" id="UP000256257">
    <property type="component" value="Unassembled WGS sequence"/>
</dbReference>
<feature type="transmembrane region" description="Helical" evidence="1">
    <location>
        <begin position="259"/>
        <end position="280"/>
    </location>
</feature>
<dbReference type="PANTHER" id="PTHR35797">
    <property type="entry name" value="PROTEASE-RELATED"/>
    <property type="match status" value="1"/>
</dbReference>
<keyword evidence="3" id="KW-0645">Protease</keyword>
<evidence type="ECO:0000256" key="1">
    <source>
        <dbReference type="SAM" id="Phobius"/>
    </source>
</evidence>
<feature type="transmembrane region" description="Helical" evidence="1">
    <location>
        <begin position="229"/>
        <end position="247"/>
    </location>
</feature>
<feature type="transmembrane region" description="Helical" evidence="1">
    <location>
        <begin position="129"/>
        <end position="151"/>
    </location>
</feature>
<keyword evidence="3" id="KW-0482">Metalloprotease</keyword>
<dbReference type="GO" id="GO:0006508">
    <property type="term" value="P:proteolysis"/>
    <property type="evidence" value="ECO:0007669"/>
    <property type="project" value="UniProtKB-KW"/>
</dbReference>
<dbReference type="InterPro" id="IPR042150">
    <property type="entry name" value="MmRce1-like"/>
</dbReference>
<feature type="transmembrane region" description="Helical" evidence="1">
    <location>
        <begin position="15"/>
        <end position="31"/>
    </location>
</feature>
<dbReference type="EMBL" id="QNVV01000020">
    <property type="protein sequence ID" value="REC44193.1"/>
    <property type="molecule type" value="Genomic_DNA"/>
</dbReference>
<evidence type="ECO:0000313" key="3">
    <source>
        <dbReference type="EMBL" id="REC44193.1"/>
    </source>
</evidence>
<feature type="domain" description="CAAX prenyl protease 2/Lysostaphin resistance protein A-like" evidence="2">
    <location>
        <begin position="142"/>
        <end position="242"/>
    </location>
</feature>
<dbReference type="PANTHER" id="PTHR35797:SF1">
    <property type="entry name" value="PROTEASE"/>
    <property type="match status" value="1"/>
</dbReference>
<name>A0A3D9ASC6_9FLAO</name>
<accession>A0A3D9ASC6</accession>
<dbReference type="GO" id="GO:0004175">
    <property type="term" value="F:endopeptidase activity"/>
    <property type="evidence" value="ECO:0007669"/>
    <property type="project" value="UniProtKB-ARBA"/>
</dbReference>
<feature type="transmembrane region" description="Helical" evidence="1">
    <location>
        <begin position="202"/>
        <end position="222"/>
    </location>
</feature>
<dbReference type="OrthoDB" id="9777755at2"/>
<dbReference type="AlphaFoldDB" id="A0A3D9ASC6"/>
<keyword evidence="1" id="KW-1133">Transmembrane helix</keyword>
<gene>
    <name evidence="3" type="ORF">DRF67_17850</name>
</gene>
<dbReference type="GO" id="GO:0080120">
    <property type="term" value="P:CAAX-box protein maturation"/>
    <property type="evidence" value="ECO:0007669"/>
    <property type="project" value="UniProtKB-ARBA"/>
</dbReference>
<sequence length="304" mass="34083">MENTSTSKAEIRKNVATYLILTLLFCLPVYYMCIRTGKLGGGIISYATIVMWCPAIAALLTCRLRHIPISSLGWKWGLTKYQILAYCVPLLYSFIPYLIIWISGAGGFYNQEFVVEISNGMGWDLPDGLVIPLYIVLMSSFGMVRSVGSALGEEIGWRGFLTPQLARMNSYTSTSLWMGAIWSLYHYPLLLFSNYNTGGPKWLALICFTVMIFASCFIFTWLRLKSGSLWTAAIMHASHNLFIQSIFTPLTADTGNTNYYIDEFGVALPIATVIVAYFFWRKRKELPAQTSGYALTSVADRSPS</sequence>
<comment type="caution">
    <text evidence="3">The sequence shown here is derived from an EMBL/GenBank/DDBJ whole genome shotgun (WGS) entry which is preliminary data.</text>
</comment>
<dbReference type="GO" id="GO:0008237">
    <property type="term" value="F:metallopeptidase activity"/>
    <property type="evidence" value="ECO:0007669"/>
    <property type="project" value="UniProtKB-KW"/>
</dbReference>
<keyword evidence="1" id="KW-0812">Transmembrane</keyword>
<dbReference type="Pfam" id="PF02517">
    <property type="entry name" value="Rce1-like"/>
    <property type="match status" value="1"/>
</dbReference>
<keyword evidence="1" id="KW-0472">Membrane</keyword>
<organism evidence="3 4">
    <name type="scientific">Chryseobacterium pennipullorum</name>
    <dbReference type="NCBI Taxonomy" id="2258963"/>
    <lineage>
        <taxon>Bacteria</taxon>
        <taxon>Pseudomonadati</taxon>
        <taxon>Bacteroidota</taxon>
        <taxon>Flavobacteriia</taxon>
        <taxon>Flavobacteriales</taxon>
        <taxon>Weeksellaceae</taxon>
        <taxon>Chryseobacterium group</taxon>
        <taxon>Chryseobacterium</taxon>
    </lineage>
</organism>
<keyword evidence="3" id="KW-0378">Hydrolase</keyword>
<reference evidence="3 4" key="1">
    <citation type="submission" date="2018-06" db="EMBL/GenBank/DDBJ databases">
        <title>Novel Chryseobacterium species.</title>
        <authorList>
            <person name="Newman J."/>
            <person name="Hugo C."/>
            <person name="Oosthuizen L."/>
            <person name="Charimba G."/>
        </authorList>
    </citation>
    <scope>NUCLEOTIDE SEQUENCE [LARGE SCALE GENOMIC DNA]</scope>
    <source>
        <strain evidence="3 4">7_F195</strain>
    </source>
</reference>
<evidence type="ECO:0000313" key="4">
    <source>
        <dbReference type="Proteomes" id="UP000256257"/>
    </source>
</evidence>
<feature type="transmembrane region" description="Helical" evidence="1">
    <location>
        <begin position="83"/>
        <end position="109"/>
    </location>
</feature>
<proteinExistence type="predicted"/>
<protein>
    <submittedName>
        <fullName evidence="3">CPBP family intramembrane metalloprotease</fullName>
    </submittedName>
</protein>
<dbReference type="InterPro" id="IPR003675">
    <property type="entry name" value="Rce1/LyrA-like_dom"/>
</dbReference>
<feature type="transmembrane region" description="Helical" evidence="1">
    <location>
        <begin position="171"/>
        <end position="190"/>
    </location>
</feature>